<keyword evidence="3" id="KW-1185">Reference proteome</keyword>
<evidence type="ECO:0000256" key="1">
    <source>
        <dbReference type="SAM" id="MobiDB-lite"/>
    </source>
</evidence>
<sequence length="116" mass="13079">MLVMLANKHTRNTHSLSNPSDHTARGVPTQDTLAKTPLWLTLMKVFPSGNECRDPKKVDRNTSGQLALSTPPPRPPSNGHFTLQLEKSDYLANEGWQWQEDIQAWADCHYGIQMPN</sequence>
<accession>A0A9Q3DKS8</accession>
<protein>
    <submittedName>
        <fullName evidence="2">Uncharacterized protein</fullName>
    </submittedName>
</protein>
<evidence type="ECO:0000313" key="2">
    <source>
        <dbReference type="EMBL" id="MBW0503448.1"/>
    </source>
</evidence>
<reference evidence="2" key="1">
    <citation type="submission" date="2021-03" db="EMBL/GenBank/DDBJ databases">
        <title>Draft genome sequence of rust myrtle Austropuccinia psidii MF-1, a brazilian biotype.</title>
        <authorList>
            <person name="Quecine M.C."/>
            <person name="Pachon D.M.R."/>
            <person name="Bonatelli M.L."/>
            <person name="Correr F.H."/>
            <person name="Franceschini L.M."/>
            <person name="Leite T.F."/>
            <person name="Margarido G.R.A."/>
            <person name="Almeida C.A."/>
            <person name="Ferrarezi J.A."/>
            <person name="Labate C.A."/>
        </authorList>
    </citation>
    <scope>NUCLEOTIDE SEQUENCE</scope>
    <source>
        <strain evidence="2">MF-1</strain>
    </source>
</reference>
<dbReference type="EMBL" id="AVOT02017393">
    <property type="protein sequence ID" value="MBW0503448.1"/>
    <property type="molecule type" value="Genomic_DNA"/>
</dbReference>
<dbReference type="Proteomes" id="UP000765509">
    <property type="component" value="Unassembled WGS sequence"/>
</dbReference>
<feature type="region of interest" description="Disordered" evidence="1">
    <location>
        <begin position="50"/>
        <end position="81"/>
    </location>
</feature>
<feature type="region of interest" description="Disordered" evidence="1">
    <location>
        <begin position="1"/>
        <end position="28"/>
    </location>
</feature>
<feature type="compositionally biased region" description="Basic and acidic residues" evidence="1">
    <location>
        <begin position="51"/>
        <end position="60"/>
    </location>
</feature>
<gene>
    <name evidence="2" type="ORF">O181_043163</name>
</gene>
<proteinExistence type="predicted"/>
<name>A0A9Q3DKS8_9BASI</name>
<comment type="caution">
    <text evidence="2">The sequence shown here is derived from an EMBL/GenBank/DDBJ whole genome shotgun (WGS) entry which is preliminary data.</text>
</comment>
<dbReference type="AlphaFoldDB" id="A0A9Q3DKS8"/>
<evidence type="ECO:0000313" key="3">
    <source>
        <dbReference type="Proteomes" id="UP000765509"/>
    </source>
</evidence>
<organism evidence="2 3">
    <name type="scientific">Austropuccinia psidii MF-1</name>
    <dbReference type="NCBI Taxonomy" id="1389203"/>
    <lineage>
        <taxon>Eukaryota</taxon>
        <taxon>Fungi</taxon>
        <taxon>Dikarya</taxon>
        <taxon>Basidiomycota</taxon>
        <taxon>Pucciniomycotina</taxon>
        <taxon>Pucciniomycetes</taxon>
        <taxon>Pucciniales</taxon>
        <taxon>Sphaerophragmiaceae</taxon>
        <taxon>Austropuccinia</taxon>
    </lineage>
</organism>